<organism evidence="3 4">
    <name type="scientific">Candidatus Marsarchaeota G1 archaeon BE_D</name>
    <dbReference type="NCBI Taxonomy" id="1978156"/>
    <lineage>
        <taxon>Archaea</taxon>
        <taxon>Candidatus Marsarchaeota</taxon>
        <taxon>Candidatus Marsarchaeota group 1</taxon>
    </lineage>
</organism>
<feature type="transmembrane region" description="Helical" evidence="1">
    <location>
        <begin position="294"/>
        <end position="313"/>
    </location>
</feature>
<evidence type="ECO:0000256" key="1">
    <source>
        <dbReference type="SAM" id="Phobius"/>
    </source>
</evidence>
<proteinExistence type="predicted"/>
<dbReference type="Pfam" id="PF00535">
    <property type="entry name" value="Glycos_transf_2"/>
    <property type="match status" value="1"/>
</dbReference>
<dbReference type="InterPro" id="IPR001173">
    <property type="entry name" value="Glyco_trans_2-like"/>
</dbReference>
<keyword evidence="1" id="KW-0812">Transmembrane</keyword>
<dbReference type="SUPFAM" id="SSF53448">
    <property type="entry name" value="Nucleotide-diphospho-sugar transferases"/>
    <property type="match status" value="1"/>
</dbReference>
<accession>A0A2R6ABT3</accession>
<gene>
    <name evidence="3" type="ORF">B9Q02_10080</name>
</gene>
<reference evidence="3 4" key="1">
    <citation type="submission" date="2017-04" db="EMBL/GenBank/DDBJ databases">
        <title>Novel microbial lineages endemic to geothermal iron-oxide mats fill important gaps in the evolutionary history of Archaea.</title>
        <authorList>
            <person name="Jay Z.J."/>
            <person name="Beam J.P."/>
            <person name="Dlakic M."/>
            <person name="Rusch D.B."/>
            <person name="Kozubal M.A."/>
            <person name="Inskeep W.P."/>
        </authorList>
    </citation>
    <scope>NUCLEOTIDE SEQUENCE [LARGE SCALE GENOMIC DNA]</scope>
    <source>
        <strain evidence="3">BE_D</strain>
    </source>
</reference>
<keyword evidence="1" id="KW-0472">Membrane</keyword>
<keyword evidence="1" id="KW-1133">Transmembrane helix</keyword>
<evidence type="ECO:0000313" key="4">
    <source>
        <dbReference type="Proteomes" id="UP000240569"/>
    </source>
</evidence>
<protein>
    <recommendedName>
        <fullName evidence="2">Glycosyltransferase 2-like domain-containing protein</fullName>
    </recommendedName>
</protein>
<evidence type="ECO:0000259" key="2">
    <source>
        <dbReference type="Pfam" id="PF00535"/>
    </source>
</evidence>
<feature type="transmembrane region" description="Helical" evidence="1">
    <location>
        <begin position="267"/>
        <end position="288"/>
    </location>
</feature>
<dbReference type="EMBL" id="NEXD01000092">
    <property type="protein sequence ID" value="PSN83874.1"/>
    <property type="molecule type" value="Genomic_DNA"/>
</dbReference>
<dbReference type="InterPro" id="IPR050834">
    <property type="entry name" value="Glycosyltransf_2"/>
</dbReference>
<dbReference type="InterPro" id="IPR029044">
    <property type="entry name" value="Nucleotide-diphossugar_trans"/>
</dbReference>
<comment type="caution">
    <text evidence="3">The sequence shown here is derived from an EMBL/GenBank/DDBJ whole genome shotgun (WGS) entry which is preliminary data.</text>
</comment>
<dbReference type="PANTHER" id="PTHR43685:SF2">
    <property type="entry name" value="GLYCOSYLTRANSFERASE 2-LIKE DOMAIN-CONTAINING PROTEIN"/>
    <property type="match status" value="1"/>
</dbReference>
<feature type="domain" description="Glycosyltransferase 2-like" evidence="2">
    <location>
        <begin position="7"/>
        <end position="127"/>
    </location>
</feature>
<evidence type="ECO:0000313" key="3">
    <source>
        <dbReference type="EMBL" id="PSN83874.1"/>
    </source>
</evidence>
<dbReference type="CDD" id="cd00761">
    <property type="entry name" value="Glyco_tranf_GTA_type"/>
    <property type="match status" value="1"/>
</dbReference>
<name>A0A2R6ABT3_9ARCH</name>
<dbReference type="PANTHER" id="PTHR43685">
    <property type="entry name" value="GLYCOSYLTRANSFERASE"/>
    <property type="match status" value="1"/>
</dbReference>
<dbReference type="Gene3D" id="3.90.550.10">
    <property type="entry name" value="Spore Coat Polysaccharide Biosynthesis Protein SpsA, Chain A"/>
    <property type="match status" value="1"/>
</dbReference>
<dbReference type="Proteomes" id="UP000240569">
    <property type="component" value="Unassembled WGS sequence"/>
</dbReference>
<sequence>MPMTSVSVSILTHDRPRELLECVNSLIEQTVLPKEIIIVDSSTKNINDVLSKIVDNVKRKSIQIKIVKGNPYSVSICRNQGLEAVSCEFVLICDDDVIFDKHYIETMLKTFKKYPQFIGLQGSTLSKSHNRRSLFLFVYWSLLKVFFLSRVDPLEQKVLPSGFVTMTSAKGETPTNAEWLISNNMMFKTQLIKKFKFDERMMRYEDVDFTFRINKAYPNSLGIVKDAKIVDEHMSSKARDQTKIITGFVFSHAYFFFKNLKKRPYELLAFSISRFGFLIIKGLIPLFLHRNSKEFLACLNALLFSYYFCLIALKKRPQQIHALQ</sequence>
<dbReference type="AlphaFoldDB" id="A0A2R6ABT3"/>